<evidence type="ECO:0000313" key="6">
    <source>
        <dbReference type="Proteomes" id="UP000782241"/>
    </source>
</evidence>
<dbReference type="PANTHER" id="PTHR24193:SF121">
    <property type="entry name" value="ADA2A-CONTAINING COMPLEX COMPONENT 3, ISOFORM D"/>
    <property type="match status" value="1"/>
</dbReference>
<dbReference type="SMART" id="SM00671">
    <property type="entry name" value="SEL1"/>
    <property type="match status" value="1"/>
</dbReference>
<reference evidence="5" key="1">
    <citation type="submission" date="2021-04" db="EMBL/GenBank/DDBJ databases">
        <title>Draft genome of Fusarium avenaceum strain F156N33, isolated from an atmospheric sample in Virginia.</title>
        <authorList>
            <person name="Yang S."/>
            <person name="Vinatzer B.A."/>
            <person name="Coleman J."/>
        </authorList>
    </citation>
    <scope>NUCLEOTIDE SEQUENCE</scope>
    <source>
        <strain evidence="5">F156N33</strain>
    </source>
</reference>
<name>A0A9P7KTV8_9HYPO</name>
<evidence type="ECO:0000256" key="3">
    <source>
        <dbReference type="PROSITE-ProRule" id="PRU00023"/>
    </source>
</evidence>
<dbReference type="GO" id="GO:0005524">
    <property type="term" value="F:ATP binding"/>
    <property type="evidence" value="ECO:0007669"/>
    <property type="project" value="InterPro"/>
</dbReference>
<dbReference type="InterPro" id="IPR006597">
    <property type="entry name" value="Sel1-like"/>
</dbReference>
<dbReference type="Gene3D" id="1.10.510.10">
    <property type="entry name" value="Transferase(Phosphotransferase) domain 1"/>
    <property type="match status" value="1"/>
</dbReference>
<dbReference type="PROSITE" id="PS50297">
    <property type="entry name" value="ANK_REP_REGION"/>
    <property type="match status" value="3"/>
</dbReference>
<dbReference type="InterPro" id="IPR002110">
    <property type="entry name" value="Ankyrin_rpt"/>
</dbReference>
<proteinExistence type="predicted"/>
<keyword evidence="6" id="KW-1185">Reference proteome</keyword>
<feature type="repeat" description="ANK" evidence="3">
    <location>
        <begin position="1024"/>
        <end position="1056"/>
    </location>
</feature>
<dbReference type="EMBL" id="JAGPUO010000008">
    <property type="protein sequence ID" value="KAG5660855.1"/>
    <property type="molecule type" value="Genomic_DNA"/>
</dbReference>
<dbReference type="GO" id="GO:0004672">
    <property type="term" value="F:protein kinase activity"/>
    <property type="evidence" value="ECO:0007669"/>
    <property type="project" value="InterPro"/>
</dbReference>
<dbReference type="GO" id="GO:0005634">
    <property type="term" value="C:nucleus"/>
    <property type="evidence" value="ECO:0007669"/>
    <property type="project" value="TreeGrafter"/>
</dbReference>
<evidence type="ECO:0000259" key="4">
    <source>
        <dbReference type="PROSITE" id="PS50011"/>
    </source>
</evidence>
<sequence>MEEAAFEVRRMESNTESKGWDSRFASTSSAGSVVLTPSQSTGQTNVENTLQDVLMLVRNEIPFAEPEFLRFNSHIGHGSSFDVSKELFGRGGEQPYFVAVKRLVIGNESKSTNQPNAQLGEYSKRLVSVKREVRVLTHPKVRSHSCLLSAIAWGWEPDPWIGNKLYLIMPYSQHGTLSTFAQKRSLNLIDRRYLALDVALGIRALHDCDIVHGDVKPENVLVYGYSVRDKDEDRHYIAKLADFGCSLFKEDIENHQGYLGTPKYNAPEICGWGKEREHEDESLESVPILSRYKSADCYSFGLLLWETIKQGKSFVEPKWLKADEKVMGWLERTFQSKENGLLEFATTFFRSREEDLIQLEEKESKSRIGIYPSNPTRAEMGGYFGSWPQLQRSLDAIDAPPDSESFKVFETTVCLCLQEIPRRRGSIHQIVKTLSEGIDDAIPQGENSTEKILPVETRINGESTYAASRFKSLLTPMYDTSPQCKGLYLDSGAPSCSSKHLKSLPRDAPADPALQLTRIPVSKRYGTLVLTPEVYRYKSEDMFKSVLRRQPPWYNQYEAAKAIQDAIDTESDPKKEAQAHLQMAIMCHVGYGVAPDSPKALKHLEAASKKNEVARAIFNRVCATLQPDRQNGHFIENCIPYRNPVILLDSLIWRDSSEEGNDFLTLGPISVDSFRKFEILVKKGRYDSGELAQAFTAACRDGHLEAAMVLAKHCADLSAVDDQIPNYLHWLIMFNEREACDLLKLISTSSNGGTDAIKLDGIQRLLATEHENLTVMLPHRCVELRGTPVHWAVTAGYCDLVADFLCLGADVNLRTKWRKTPHQDGFTEHVPSLSPLDLAVAGHHHMIVELLLDNGSETYGGDWHWSLSPFHMIGYNIFPFGKYVTHGAKYRTALRETIQVLRRHDLDINVLDNQNQTPLSRAVRNMDLESYVIEELIAAGATVVDECVKEHGNFVVMAMMDCAHRKLSWSKIPLLLPLVSDINGLTPGNSGLNALHYSAIFDAAPAAEILLRVSGIDVETKSPQGATAVDLAAQRGSLDVLGQLIKHGANIQGREPLQLSISLGQIDALDMLLNAGADTQWKNRDNRTITCLGYAVRIRSQRPSYVRACLSKCKRLQSQKIIDQDDDNNWTALHFAAYYGDLEGVQALIEYGARVDKRTSSVNLTPLELAIKTYEELRVYFVGVPHFTSHPRIKQDIDGLERNSLTYPGMARRIETNFSDSLFEVIRLLQQVERDRFPRKVVLDISRSLGKVQPEGYLSQKEIRNHQRDLAFAAPRWEREAEIKRKGEAAKDLELTEIV</sequence>
<dbReference type="PROSITE" id="PS50011">
    <property type="entry name" value="PROTEIN_KINASE_DOM"/>
    <property type="match status" value="1"/>
</dbReference>
<dbReference type="InterPro" id="IPR000719">
    <property type="entry name" value="Prot_kinase_dom"/>
</dbReference>
<protein>
    <recommendedName>
        <fullName evidence="4">Protein kinase domain-containing protein</fullName>
    </recommendedName>
</protein>
<dbReference type="PROSITE" id="PS50088">
    <property type="entry name" value="ANK_REPEAT"/>
    <property type="match status" value="4"/>
</dbReference>
<dbReference type="SUPFAM" id="SSF48403">
    <property type="entry name" value="Ankyrin repeat"/>
    <property type="match status" value="2"/>
</dbReference>
<accession>A0A9P7KTV8</accession>
<dbReference type="InterPro" id="IPR050663">
    <property type="entry name" value="Ankyrin-SOCS_Box"/>
</dbReference>
<organism evidence="5 6">
    <name type="scientific">Fusarium avenaceum</name>
    <dbReference type="NCBI Taxonomy" id="40199"/>
    <lineage>
        <taxon>Eukaryota</taxon>
        <taxon>Fungi</taxon>
        <taxon>Dikarya</taxon>
        <taxon>Ascomycota</taxon>
        <taxon>Pezizomycotina</taxon>
        <taxon>Sordariomycetes</taxon>
        <taxon>Hypocreomycetidae</taxon>
        <taxon>Hypocreales</taxon>
        <taxon>Nectriaceae</taxon>
        <taxon>Fusarium</taxon>
        <taxon>Fusarium tricinctum species complex</taxon>
    </lineage>
</organism>
<feature type="domain" description="Protein kinase" evidence="4">
    <location>
        <begin position="69"/>
        <end position="438"/>
    </location>
</feature>
<feature type="repeat" description="ANK" evidence="3">
    <location>
        <begin position="1052"/>
        <end position="1084"/>
    </location>
</feature>
<keyword evidence="2 3" id="KW-0040">ANK repeat</keyword>
<dbReference type="InterPro" id="IPR008271">
    <property type="entry name" value="Ser/Thr_kinase_AS"/>
</dbReference>
<keyword evidence="1" id="KW-0677">Repeat</keyword>
<evidence type="ECO:0000256" key="1">
    <source>
        <dbReference type="ARBA" id="ARBA00022737"/>
    </source>
</evidence>
<dbReference type="InterPro" id="IPR036770">
    <property type="entry name" value="Ankyrin_rpt-contain_sf"/>
</dbReference>
<dbReference type="InterPro" id="IPR011009">
    <property type="entry name" value="Kinase-like_dom_sf"/>
</dbReference>
<feature type="repeat" description="ANK" evidence="3">
    <location>
        <begin position="1128"/>
        <end position="1160"/>
    </location>
</feature>
<feature type="repeat" description="ANK" evidence="3">
    <location>
        <begin position="784"/>
        <end position="816"/>
    </location>
</feature>
<dbReference type="Pfam" id="PF00023">
    <property type="entry name" value="Ank"/>
    <property type="match status" value="1"/>
</dbReference>
<dbReference type="Pfam" id="PF12796">
    <property type="entry name" value="Ank_2"/>
    <property type="match status" value="2"/>
</dbReference>
<dbReference type="PROSITE" id="PS00108">
    <property type="entry name" value="PROTEIN_KINASE_ST"/>
    <property type="match status" value="1"/>
</dbReference>
<gene>
    <name evidence="5" type="ORF">KAF25_002498</name>
</gene>
<dbReference type="GO" id="GO:0045944">
    <property type="term" value="P:positive regulation of transcription by RNA polymerase II"/>
    <property type="evidence" value="ECO:0007669"/>
    <property type="project" value="TreeGrafter"/>
</dbReference>
<dbReference type="SMART" id="SM00248">
    <property type="entry name" value="ANK"/>
    <property type="match status" value="8"/>
</dbReference>
<evidence type="ECO:0000256" key="2">
    <source>
        <dbReference type="ARBA" id="ARBA00023043"/>
    </source>
</evidence>
<dbReference type="Pfam" id="PF00069">
    <property type="entry name" value="Pkinase"/>
    <property type="match status" value="1"/>
</dbReference>
<dbReference type="SUPFAM" id="SSF56112">
    <property type="entry name" value="Protein kinase-like (PK-like)"/>
    <property type="match status" value="1"/>
</dbReference>
<dbReference type="PANTHER" id="PTHR24193">
    <property type="entry name" value="ANKYRIN REPEAT PROTEIN"/>
    <property type="match status" value="1"/>
</dbReference>
<dbReference type="Proteomes" id="UP000782241">
    <property type="component" value="Unassembled WGS sequence"/>
</dbReference>
<dbReference type="GO" id="GO:0000976">
    <property type="term" value="F:transcription cis-regulatory region binding"/>
    <property type="evidence" value="ECO:0007669"/>
    <property type="project" value="TreeGrafter"/>
</dbReference>
<evidence type="ECO:0000313" key="5">
    <source>
        <dbReference type="EMBL" id="KAG5660855.1"/>
    </source>
</evidence>
<dbReference type="Gene3D" id="1.25.40.20">
    <property type="entry name" value="Ankyrin repeat-containing domain"/>
    <property type="match status" value="3"/>
</dbReference>
<comment type="caution">
    <text evidence="5">The sequence shown here is derived from an EMBL/GenBank/DDBJ whole genome shotgun (WGS) entry which is preliminary data.</text>
</comment>
<dbReference type="SMART" id="SM00220">
    <property type="entry name" value="S_TKc"/>
    <property type="match status" value="1"/>
</dbReference>